<dbReference type="OrthoDB" id="4707390at2759"/>
<dbReference type="GeneID" id="70185969"/>
<dbReference type="AlphaFoldDB" id="A0A9P8YCC9"/>
<sequence>MDYILVELSSRFFVPLRLLLDREPYDKDNSGRLTTPYKMAKRQIIGQDLEPLQANKVHISSIDTPEFDTLKKDVHDTIVQRQFSEDAHFLDLVKEHFATAQGSNNGDVLLSLVNCSIKTEAEIRQFINDQATASYDIDQDREWTKFINELKDAGFPELVIKFLSKPSGPLRASLCTEWHYPTLQTSKPTFGFTRDRTNPCLRWEWRKIEGASRLRAHEKISGEIIPLDDVRKVLEHELIGDDQLRAALGALEDGTESGFRLYLQRCSAKGLATRSTTEWK</sequence>
<dbReference type="RefSeq" id="XP_046017267.1">
    <property type="nucleotide sequence ID" value="XM_046156423.1"/>
</dbReference>
<comment type="caution">
    <text evidence="1">The sequence shown here is derived from an EMBL/GenBank/DDBJ whole genome shotgun (WGS) entry which is preliminary data.</text>
</comment>
<evidence type="ECO:0000313" key="2">
    <source>
        <dbReference type="Proteomes" id="UP000756346"/>
    </source>
</evidence>
<reference evidence="1" key="1">
    <citation type="journal article" date="2021" name="Nat. Commun.">
        <title>Genetic determinants of endophytism in the Arabidopsis root mycobiome.</title>
        <authorList>
            <person name="Mesny F."/>
            <person name="Miyauchi S."/>
            <person name="Thiergart T."/>
            <person name="Pickel B."/>
            <person name="Atanasova L."/>
            <person name="Karlsson M."/>
            <person name="Huettel B."/>
            <person name="Barry K.W."/>
            <person name="Haridas S."/>
            <person name="Chen C."/>
            <person name="Bauer D."/>
            <person name="Andreopoulos W."/>
            <person name="Pangilinan J."/>
            <person name="LaButti K."/>
            <person name="Riley R."/>
            <person name="Lipzen A."/>
            <person name="Clum A."/>
            <person name="Drula E."/>
            <person name="Henrissat B."/>
            <person name="Kohler A."/>
            <person name="Grigoriev I.V."/>
            <person name="Martin F.M."/>
            <person name="Hacquard S."/>
        </authorList>
    </citation>
    <scope>NUCLEOTIDE SEQUENCE</scope>
    <source>
        <strain evidence="1">MPI-CAGE-CH-0230</strain>
    </source>
</reference>
<evidence type="ECO:0000313" key="1">
    <source>
        <dbReference type="EMBL" id="KAH7038146.1"/>
    </source>
</evidence>
<dbReference type="EMBL" id="JAGTJQ010000002">
    <property type="protein sequence ID" value="KAH7038146.1"/>
    <property type="molecule type" value="Genomic_DNA"/>
</dbReference>
<protein>
    <submittedName>
        <fullName evidence="1">Uncharacterized protein</fullName>
    </submittedName>
</protein>
<proteinExistence type="predicted"/>
<name>A0A9P8YCC9_9PEZI</name>
<dbReference type="Proteomes" id="UP000756346">
    <property type="component" value="Unassembled WGS sequence"/>
</dbReference>
<keyword evidence="2" id="KW-1185">Reference proteome</keyword>
<accession>A0A9P8YCC9</accession>
<organism evidence="1 2">
    <name type="scientific">Microdochium trichocladiopsis</name>
    <dbReference type="NCBI Taxonomy" id="1682393"/>
    <lineage>
        <taxon>Eukaryota</taxon>
        <taxon>Fungi</taxon>
        <taxon>Dikarya</taxon>
        <taxon>Ascomycota</taxon>
        <taxon>Pezizomycotina</taxon>
        <taxon>Sordariomycetes</taxon>
        <taxon>Xylariomycetidae</taxon>
        <taxon>Xylariales</taxon>
        <taxon>Microdochiaceae</taxon>
        <taxon>Microdochium</taxon>
    </lineage>
</organism>
<gene>
    <name evidence="1" type="ORF">B0I36DRAFT_346156</name>
</gene>